<evidence type="ECO:0000256" key="1">
    <source>
        <dbReference type="ARBA" id="ARBA00004651"/>
    </source>
</evidence>
<dbReference type="CDD" id="cd18571">
    <property type="entry name" value="ABC_6TM_peptidase_like"/>
    <property type="match status" value="1"/>
</dbReference>
<dbReference type="EMBL" id="JAUTBA010000001">
    <property type="protein sequence ID" value="MDQ1149269.1"/>
    <property type="molecule type" value="Genomic_DNA"/>
</dbReference>
<evidence type="ECO:0000259" key="11">
    <source>
        <dbReference type="PROSITE" id="PS50990"/>
    </source>
</evidence>
<evidence type="ECO:0000256" key="5">
    <source>
        <dbReference type="ARBA" id="ARBA00022840"/>
    </source>
</evidence>
<feature type="transmembrane region" description="Helical" evidence="8">
    <location>
        <begin position="220"/>
        <end position="244"/>
    </location>
</feature>
<feature type="domain" description="ABC transporter" evidence="9">
    <location>
        <begin position="498"/>
        <end position="734"/>
    </location>
</feature>
<organism evidence="12 13">
    <name type="scientific">Sphingobacterium zeae</name>
    <dbReference type="NCBI Taxonomy" id="1776859"/>
    <lineage>
        <taxon>Bacteria</taxon>
        <taxon>Pseudomonadati</taxon>
        <taxon>Bacteroidota</taxon>
        <taxon>Sphingobacteriia</taxon>
        <taxon>Sphingobacteriales</taxon>
        <taxon>Sphingobacteriaceae</taxon>
        <taxon>Sphingobacterium</taxon>
    </lineage>
</organism>
<evidence type="ECO:0000256" key="3">
    <source>
        <dbReference type="ARBA" id="ARBA00022741"/>
    </source>
</evidence>
<dbReference type="RefSeq" id="WP_307185134.1">
    <property type="nucleotide sequence ID" value="NZ_JAUTBA010000001.1"/>
</dbReference>
<sequence length="740" mass="84513">MFKFSIQHDIMDCAPTCLKMVAEFYGKSYSMEYLRELCHLGKNGVSLLSISEASETLGFRSLMVKLNMQKLINDCPLPCILHWNQEHFVVLLKIKRKGNFIKRIFHKQSYSKVFVVADPAHGIVKLDEETFYKAWVSTYNERGVALLLEPTPTFYNAKEIKEKQQGLKFLFHYLQPFKRHIAQLVIGMLAASLISLTLPFTTQILLDQGVSEKSLSVVHVILLAQLFLIFGNMSIELVRSWLLLHINSRISLSIISDFLSKLLKLPIRYFDSKAVGDIAQRINDHHRIENFLTGSVLTSLFSFVNIIVFTIVLAVYNLKILSLFVAFSFFGIIWILLFQKKRKEMDYKRFSRSRENQDKLYELITGMQEIKLFGSETPKRWEWEQLQVKDYKLNIKSLALEQYQRTGLIFVTHVKNILITFIAATEAIKGNLTIGQLLSISYIIGQTSGPIEQLVNLIRAAQDAKLSMSRLQEIHNKQDEEAIVKNKILYPQITLGDLFIENVSFQYEGPNSPYVLKNINLRIPKGKVTAIVGTSGSGKTTLMKILLNFYQPTQGRVLVGNSDLNKISPKLWRSHCGSVMQDGYIFYDTIAKNIAMDGGDIDEKKMEMAIRVANLQDFIESTPNNYTTKIGLSGMGISGGQRQRILIARSVYKNPEYIFFDEATSSLDANNEKVIIDYLNEFFRDKTVVIIAHRLSTVKKADQIIVLNDGKIEEIGNHSTLISNRGRYYELVKNQLELGN</sequence>
<dbReference type="CDD" id="cd02418">
    <property type="entry name" value="Peptidase_C39B"/>
    <property type="match status" value="1"/>
</dbReference>
<dbReference type="InterPro" id="IPR003593">
    <property type="entry name" value="AAA+_ATPase"/>
</dbReference>
<dbReference type="Pfam" id="PF00005">
    <property type="entry name" value="ABC_tran"/>
    <property type="match status" value="1"/>
</dbReference>
<evidence type="ECO:0000256" key="6">
    <source>
        <dbReference type="ARBA" id="ARBA00022989"/>
    </source>
</evidence>
<accession>A0ABU0U2T3</accession>
<name>A0ABU0U2T3_9SPHI</name>
<dbReference type="PROSITE" id="PS50990">
    <property type="entry name" value="PEPTIDASE_C39"/>
    <property type="match status" value="1"/>
</dbReference>
<dbReference type="InterPro" id="IPR003439">
    <property type="entry name" value="ABC_transporter-like_ATP-bd"/>
</dbReference>
<evidence type="ECO:0000259" key="10">
    <source>
        <dbReference type="PROSITE" id="PS50929"/>
    </source>
</evidence>
<comment type="subcellular location">
    <subcellularLocation>
        <location evidence="1">Cell membrane</location>
        <topology evidence="1">Multi-pass membrane protein</topology>
    </subcellularLocation>
</comment>
<keyword evidence="2 8" id="KW-0812">Transmembrane</keyword>
<dbReference type="SMART" id="SM00382">
    <property type="entry name" value="AAA"/>
    <property type="match status" value="1"/>
</dbReference>
<proteinExistence type="predicted"/>
<dbReference type="InterPro" id="IPR017871">
    <property type="entry name" value="ABC_transporter-like_CS"/>
</dbReference>
<evidence type="ECO:0000256" key="4">
    <source>
        <dbReference type="ARBA" id="ARBA00022801"/>
    </source>
</evidence>
<dbReference type="InterPro" id="IPR036640">
    <property type="entry name" value="ABC1_TM_sf"/>
</dbReference>
<dbReference type="PANTHER" id="PTHR43394:SF1">
    <property type="entry name" value="ATP-BINDING CASSETTE SUB-FAMILY B MEMBER 10, MITOCHONDRIAL"/>
    <property type="match status" value="1"/>
</dbReference>
<keyword evidence="4" id="KW-0378">Hydrolase</keyword>
<feature type="transmembrane region" description="Helical" evidence="8">
    <location>
        <begin position="320"/>
        <end position="338"/>
    </location>
</feature>
<feature type="transmembrane region" description="Helical" evidence="8">
    <location>
        <begin position="291"/>
        <end position="314"/>
    </location>
</feature>
<evidence type="ECO:0000313" key="13">
    <source>
        <dbReference type="Proteomes" id="UP001244640"/>
    </source>
</evidence>
<keyword evidence="6 8" id="KW-1133">Transmembrane helix</keyword>
<dbReference type="Pfam" id="PF00664">
    <property type="entry name" value="ABC_membrane"/>
    <property type="match status" value="1"/>
</dbReference>
<protein>
    <submittedName>
        <fullName evidence="12">ATP-binding cassette subfamily B protein</fullName>
    </submittedName>
</protein>
<gene>
    <name evidence="12" type="ORF">QE382_001253</name>
</gene>
<dbReference type="Gene3D" id="3.90.70.10">
    <property type="entry name" value="Cysteine proteinases"/>
    <property type="match status" value="1"/>
</dbReference>
<evidence type="ECO:0000256" key="8">
    <source>
        <dbReference type="SAM" id="Phobius"/>
    </source>
</evidence>
<dbReference type="Gene3D" id="1.20.1560.10">
    <property type="entry name" value="ABC transporter type 1, transmembrane domain"/>
    <property type="match status" value="1"/>
</dbReference>
<dbReference type="InterPro" id="IPR039421">
    <property type="entry name" value="Type_1_exporter"/>
</dbReference>
<dbReference type="GO" id="GO:0005524">
    <property type="term" value="F:ATP binding"/>
    <property type="evidence" value="ECO:0007669"/>
    <property type="project" value="UniProtKB-KW"/>
</dbReference>
<dbReference type="Gene3D" id="3.40.50.300">
    <property type="entry name" value="P-loop containing nucleotide triphosphate hydrolases"/>
    <property type="match status" value="1"/>
</dbReference>
<dbReference type="SUPFAM" id="SSF90123">
    <property type="entry name" value="ABC transporter transmembrane region"/>
    <property type="match status" value="1"/>
</dbReference>
<dbReference type="PANTHER" id="PTHR43394">
    <property type="entry name" value="ATP-DEPENDENT PERMEASE MDL1, MITOCHONDRIAL"/>
    <property type="match status" value="1"/>
</dbReference>
<feature type="domain" description="Peptidase C39" evidence="11">
    <location>
        <begin position="7"/>
        <end position="142"/>
    </location>
</feature>
<keyword evidence="13" id="KW-1185">Reference proteome</keyword>
<reference evidence="12 13" key="1">
    <citation type="submission" date="2023-07" db="EMBL/GenBank/DDBJ databases">
        <title>Functional and genomic diversity of the sorghum phyllosphere microbiome.</title>
        <authorList>
            <person name="Shade A."/>
        </authorList>
    </citation>
    <scope>NUCLEOTIDE SEQUENCE [LARGE SCALE GENOMIC DNA]</scope>
    <source>
        <strain evidence="12 13">SORGH_AS_0892</strain>
    </source>
</reference>
<keyword evidence="5 12" id="KW-0067">ATP-binding</keyword>
<dbReference type="InterPro" id="IPR027417">
    <property type="entry name" value="P-loop_NTPase"/>
</dbReference>
<dbReference type="PROSITE" id="PS50929">
    <property type="entry name" value="ABC_TM1F"/>
    <property type="match status" value="1"/>
</dbReference>
<dbReference type="Pfam" id="PF03412">
    <property type="entry name" value="Peptidase_C39"/>
    <property type="match status" value="1"/>
</dbReference>
<dbReference type="Proteomes" id="UP001244640">
    <property type="component" value="Unassembled WGS sequence"/>
</dbReference>
<keyword evidence="3" id="KW-0547">Nucleotide-binding</keyword>
<comment type="caution">
    <text evidence="12">The sequence shown here is derived from an EMBL/GenBank/DDBJ whole genome shotgun (WGS) entry which is preliminary data.</text>
</comment>
<dbReference type="SUPFAM" id="SSF52540">
    <property type="entry name" value="P-loop containing nucleoside triphosphate hydrolases"/>
    <property type="match status" value="1"/>
</dbReference>
<keyword evidence="7 8" id="KW-0472">Membrane</keyword>
<dbReference type="InterPro" id="IPR005074">
    <property type="entry name" value="Peptidase_C39"/>
</dbReference>
<feature type="domain" description="ABC transmembrane type-1" evidence="10">
    <location>
        <begin position="184"/>
        <end position="463"/>
    </location>
</feature>
<feature type="transmembrane region" description="Helical" evidence="8">
    <location>
        <begin position="181"/>
        <end position="200"/>
    </location>
</feature>
<dbReference type="PROSITE" id="PS50893">
    <property type="entry name" value="ABC_TRANSPORTER_2"/>
    <property type="match status" value="1"/>
</dbReference>
<evidence type="ECO:0000313" key="12">
    <source>
        <dbReference type="EMBL" id="MDQ1149269.1"/>
    </source>
</evidence>
<dbReference type="InterPro" id="IPR011527">
    <property type="entry name" value="ABC1_TM_dom"/>
</dbReference>
<evidence type="ECO:0000259" key="9">
    <source>
        <dbReference type="PROSITE" id="PS50893"/>
    </source>
</evidence>
<evidence type="ECO:0000256" key="7">
    <source>
        <dbReference type="ARBA" id="ARBA00023136"/>
    </source>
</evidence>
<evidence type="ECO:0000256" key="2">
    <source>
        <dbReference type="ARBA" id="ARBA00022692"/>
    </source>
</evidence>
<dbReference type="PROSITE" id="PS00211">
    <property type="entry name" value="ABC_TRANSPORTER_1"/>
    <property type="match status" value="1"/>
</dbReference>